<sequence length="199" mass="22700">MPVRTSGRGHAPRIFWSCSLYDDKRRATPCDIPICEVSSVGPIYCAGLVAEILQKICACSVQIVWRTKIDDNQLGDEDCALMYVASPTNQSTGCRIVSIFTHNSRSIPILLDRTPMAEMNLTSVFVQHNMRTFYFISFRRVRVNPFRRLLVRDQSLREALARASERARALLRRVAGTFPRPVPYLWPIWAPSARGRSER</sequence>
<evidence type="ECO:0000313" key="2">
    <source>
        <dbReference type="Proteomes" id="UP000299102"/>
    </source>
</evidence>
<dbReference type="EMBL" id="BGZK01000948">
    <property type="protein sequence ID" value="GBP66133.1"/>
    <property type="molecule type" value="Genomic_DNA"/>
</dbReference>
<keyword evidence="2" id="KW-1185">Reference proteome</keyword>
<organism evidence="1 2">
    <name type="scientific">Eumeta variegata</name>
    <name type="common">Bagworm moth</name>
    <name type="synonym">Eumeta japonica</name>
    <dbReference type="NCBI Taxonomy" id="151549"/>
    <lineage>
        <taxon>Eukaryota</taxon>
        <taxon>Metazoa</taxon>
        <taxon>Ecdysozoa</taxon>
        <taxon>Arthropoda</taxon>
        <taxon>Hexapoda</taxon>
        <taxon>Insecta</taxon>
        <taxon>Pterygota</taxon>
        <taxon>Neoptera</taxon>
        <taxon>Endopterygota</taxon>
        <taxon>Lepidoptera</taxon>
        <taxon>Glossata</taxon>
        <taxon>Ditrysia</taxon>
        <taxon>Tineoidea</taxon>
        <taxon>Psychidae</taxon>
        <taxon>Oiketicinae</taxon>
        <taxon>Eumeta</taxon>
    </lineage>
</organism>
<protein>
    <submittedName>
        <fullName evidence="1">Uncharacterized protein</fullName>
    </submittedName>
</protein>
<accession>A0A4C1XSV8</accession>
<dbReference type="Proteomes" id="UP000299102">
    <property type="component" value="Unassembled WGS sequence"/>
</dbReference>
<dbReference type="AlphaFoldDB" id="A0A4C1XSV8"/>
<evidence type="ECO:0000313" key="1">
    <source>
        <dbReference type="EMBL" id="GBP66133.1"/>
    </source>
</evidence>
<comment type="caution">
    <text evidence="1">The sequence shown here is derived from an EMBL/GenBank/DDBJ whole genome shotgun (WGS) entry which is preliminary data.</text>
</comment>
<proteinExistence type="predicted"/>
<reference evidence="1 2" key="1">
    <citation type="journal article" date="2019" name="Commun. Biol.">
        <title>The bagworm genome reveals a unique fibroin gene that provides high tensile strength.</title>
        <authorList>
            <person name="Kono N."/>
            <person name="Nakamura H."/>
            <person name="Ohtoshi R."/>
            <person name="Tomita M."/>
            <person name="Numata K."/>
            <person name="Arakawa K."/>
        </authorList>
    </citation>
    <scope>NUCLEOTIDE SEQUENCE [LARGE SCALE GENOMIC DNA]</scope>
</reference>
<name>A0A4C1XSV8_EUMVA</name>
<gene>
    <name evidence="1" type="ORF">EVAR_51302_1</name>
</gene>